<dbReference type="PANTHER" id="PTHR34597:SF3">
    <property type="entry name" value="OUTER MEMBRANE TRANSPORTER CDIB"/>
    <property type="match status" value="1"/>
</dbReference>
<evidence type="ECO:0000256" key="8">
    <source>
        <dbReference type="ARBA" id="ARBA00023237"/>
    </source>
</evidence>
<feature type="region of interest" description="Disordered" evidence="9">
    <location>
        <begin position="1"/>
        <end position="23"/>
    </location>
</feature>
<keyword evidence="8" id="KW-0998">Cell outer membrane</keyword>
<protein>
    <recommendedName>
        <fullName evidence="10">POTRA domain-containing protein</fullName>
    </recommendedName>
</protein>
<keyword evidence="3" id="KW-0813">Transport</keyword>
<dbReference type="PROSITE" id="PS51779">
    <property type="entry name" value="POTRA"/>
    <property type="match status" value="1"/>
</dbReference>
<dbReference type="InterPro" id="IPR013686">
    <property type="entry name" value="Polypept-transport_assoc_ShlB"/>
</dbReference>
<dbReference type="AlphaFoldDB" id="A0A177NI09"/>
<proteinExistence type="inferred from homology"/>
<keyword evidence="7" id="KW-0472">Membrane</keyword>
<sequence length="603" mass="65938">MLDGRGLVQRGAKPAPDAGTVGPDRLKAATALAKRNPIWSRRLGIGLVIAAFATKTVADEPPPLNADPTKSRQPTLAQPERPAVGSGGFVLPELPKSGAPASTGGSVELQRVIFDGNTVFEDAELQSVAAAFLRRPIGAADIEMLRRAVSQYYIDHGYINSGAVLASQSLADGVLRLNIVEGRLTEVRQSGQQRLREGYLRDRLLVGAGEPLRVEDLQDSYRQLLADPLIQQLNGRLVPGEKLGEAILDLRVERARPYQLYLGADDYQTPAVGAYTGRVGGWVDNLLTLGERIDGQFIVNEGVQGYNTGISVPLTARDLRASFRYSDTYSSIVEPPLETLNITNHIVGFEAGLSHPIYRRFNDDLTFSVNMAFRENRSQVSNTCQPISGGEGLGCATQASVMRIAQHFSHRGEDTGLVFWSTFNVGLDMLGATTNRPGLPSGQFFSWLGQSLFSVKLLENGAALLVKANIQLADKPLLNLERYALGGAYTVRGYRENTYVRDNGFNVGAEVKYPLYLDAGGRDGLHLVPFIQYGGAWDSPTATNARPSTHYLYSAGIGLQWQFRGLTTEFYWAHAFTPVPNRQRTSHSIQDDGIHFRVNFNVF</sequence>
<dbReference type="Gene3D" id="3.10.20.310">
    <property type="entry name" value="membrane protein fhac"/>
    <property type="match status" value="1"/>
</dbReference>
<dbReference type="Gene3D" id="2.40.160.50">
    <property type="entry name" value="membrane protein fhac: a member of the omp85/tpsb transporter family"/>
    <property type="match status" value="1"/>
</dbReference>
<evidence type="ECO:0000256" key="7">
    <source>
        <dbReference type="ARBA" id="ARBA00023136"/>
    </source>
</evidence>
<dbReference type="EMBL" id="LUUK01000182">
    <property type="protein sequence ID" value="OAI16859.1"/>
    <property type="molecule type" value="Genomic_DNA"/>
</dbReference>
<evidence type="ECO:0000259" key="10">
    <source>
        <dbReference type="PROSITE" id="PS51779"/>
    </source>
</evidence>
<name>A0A177NI09_9GAMM</name>
<dbReference type="PANTHER" id="PTHR34597">
    <property type="entry name" value="SLR1661 PROTEIN"/>
    <property type="match status" value="1"/>
</dbReference>
<dbReference type="InterPro" id="IPR051544">
    <property type="entry name" value="TPS_OM_transporter"/>
</dbReference>
<evidence type="ECO:0000256" key="4">
    <source>
        <dbReference type="ARBA" id="ARBA00022452"/>
    </source>
</evidence>
<gene>
    <name evidence="11" type="ORF">A1355_09080</name>
</gene>
<keyword evidence="12" id="KW-1185">Reference proteome</keyword>
<dbReference type="Pfam" id="PF03865">
    <property type="entry name" value="ShlB"/>
    <property type="match status" value="1"/>
</dbReference>
<dbReference type="GO" id="GO:0008320">
    <property type="term" value="F:protein transmembrane transporter activity"/>
    <property type="evidence" value="ECO:0007669"/>
    <property type="project" value="TreeGrafter"/>
</dbReference>
<keyword evidence="6" id="KW-0653">Protein transport</keyword>
<keyword evidence="5" id="KW-0812">Transmembrane</keyword>
<evidence type="ECO:0000256" key="2">
    <source>
        <dbReference type="ARBA" id="ARBA00009055"/>
    </source>
</evidence>
<accession>A0A177NI09</accession>
<feature type="region of interest" description="Disordered" evidence="9">
    <location>
        <begin position="58"/>
        <end position="104"/>
    </location>
</feature>
<dbReference type="GO" id="GO:0009279">
    <property type="term" value="C:cell outer membrane"/>
    <property type="evidence" value="ECO:0007669"/>
    <property type="project" value="UniProtKB-SubCell"/>
</dbReference>
<dbReference type="Proteomes" id="UP000077628">
    <property type="component" value="Unassembled WGS sequence"/>
</dbReference>
<dbReference type="GO" id="GO:0046819">
    <property type="term" value="P:protein secretion by the type V secretion system"/>
    <property type="evidence" value="ECO:0007669"/>
    <property type="project" value="TreeGrafter"/>
</dbReference>
<evidence type="ECO:0000256" key="5">
    <source>
        <dbReference type="ARBA" id="ARBA00022692"/>
    </source>
</evidence>
<dbReference type="GO" id="GO:0098046">
    <property type="term" value="C:type V protein secretion system complex"/>
    <property type="evidence" value="ECO:0007669"/>
    <property type="project" value="TreeGrafter"/>
</dbReference>
<keyword evidence="4" id="KW-1134">Transmembrane beta strand</keyword>
<dbReference type="InterPro" id="IPR034746">
    <property type="entry name" value="POTRA"/>
</dbReference>
<comment type="caution">
    <text evidence="11">The sequence shown here is derived from an EMBL/GenBank/DDBJ whole genome shotgun (WGS) entry which is preliminary data.</text>
</comment>
<dbReference type="Pfam" id="PF08479">
    <property type="entry name" value="POTRA_2"/>
    <property type="match status" value="1"/>
</dbReference>
<organism evidence="11 12">
    <name type="scientific">Methylomonas koyamae</name>
    <dbReference type="NCBI Taxonomy" id="702114"/>
    <lineage>
        <taxon>Bacteria</taxon>
        <taxon>Pseudomonadati</taxon>
        <taxon>Pseudomonadota</taxon>
        <taxon>Gammaproteobacteria</taxon>
        <taxon>Methylococcales</taxon>
        <taxon>Methylococcaceae</taxon>
        <taxon>Methylomonas</taxon>
    </lineage>
</organism>
<evidence type="ECO:0000256" key="6">
    <source>
        <dbReference type="ARBA" id="ARBA00022927"/>
    </source>
</evidence>
<evidence type="ECO:0000256" key="9">
    <source>
        <dbReference type="SAM" id="MobiDB-lite"/>
    </source>
</evidence>
<reference evidence="12" key="1">
    <citation type="submission" date="2016-03" db="EMBL/GenBank/DDBJ databases">
        <authorList>
            <person name="Heylen K."/>
            <person name="De Vos P."/>
            <person name="Vekeman B."/>
        </authorList>
    </citation>
    <scope>NUCLEOTIDE SEQUENCE [LARGE SCALE GENOMIC DNA]</scope>
    <source>
        <strain evidence="12">R-45383</strain>
    </source>
</reference>
<comment type="similarity">
    <text evidence="2">Belongs to the TPS (TC 1.B.20) family.</text>
</comment>
<evidence type="ECO:0000313" key="12">
    <source>
        <dbReference type="Proteomes" id="UP000077628"/>
    </source>
</evidence>
<comment type="subcellular location">
    <subcellularLocation>
        <location evidence="1">Cell outer membrane</location>
    </subcellularLocation>
</comment>
<evidence type="ECO:0000256" key="1">
    <source>
        <dbReference type="ARBA" id="ARBA00004442"/>
    </source>
</evidence>
<feature type="domain" description="POTRA" evidence="10">
    <location>
        <begin position="107"/>
        <end position="182"/>
    </location>
</feature>
<evidence type="ECO:0000256" key="3">
    <source>
        <dbReference type="ARBA" id="ARBA00022448"/>
    </source>
</evidence>
<dbReference type="InterPro" id="IPR005565">
    <property type="entry name" value="Hemolysn_activator_HlyB_C"/>
</dbReference>
<evidence type="ECO:0000313" key="11">
    <source>
        <dbReference type="EMBL" id="OAI16859.1"/>
    </source>
</evidence>
<dbReference type="STRING" id="702114.A1355_09080"/>